<dbReference type="Gene3D" id="3.30.530.20">
    <property type="match status" value="1"/>
</dbReference>
<dbReference type="CDD" id="cd08899">
    <property type="entry name" value="SRPBCC_CalC_Aha1-like_6"/>
    <property type="match status" value="1"/>
</dbReference>
<organism evidence="3 4">
    <name type="scientific">Agrococcus baldri</name>
    <dbReference type="NCBI Taxonomy" id="153730"/>
    <lineage>
        <taxon>Bacteria</taxon>
        <taxon>Bacillati</taxon>
        <taxon>Actinomycetota</taxon>
        <taxon>Actinomycetes</taxon>
        <taxon>Micrococcales</taxon>
        <taxon>Microbacteriaceae</taxon>
        <taxon>Agrococcus</taxon>
    </lineage>
</organism>
<keyword evidence="4" id="KW-1185">Reference proteome</keyword>
<dbReference type="InterPro" id="IPR023393">
    <property type="entry name" value="START-like_dom_sf"/>
</dbReference>
<evidence type="ECO:0000256" key="1">
    <source>
        <dbReference type="ARBA" id="ARBA00006817"/>
    </source>
</evidence>
<dbReference type="Proteomes" id="UP000321749">
    <property type="component" value="Unassembled WGS sequence"/>
</dbReference>
<feature type="domain" description="Activator of Hsp90 ATPase homologue 1/2-like C-terminal" evidence="2">
    <location>
        <begin position="37"/>
        <end position="132"/>
    </location>
</feature>
<proteinExistence type="inferred from homology"/>
<reference evidence="3 4" key="1">
    <citation type="submission" date="2019-07" db="EMBL/GenBank/DDBJ databases">
        <title>Whole genome shotgun sequence of Agrococcus baldri NBRC 103055.</title>
        <authorList>
            <person name="Hosoyama A."/>
            <person name="Uohara A."/>
            <person name="Ohji S."/>
            <person name="Ichikawa N."/>
        </authorList>
    </citation>
    <scope>NUCLEOTIDE SEQUENCE [LARGE SCALE GENOMIC DNA]</scope>
    <source>
        <strain evidence="3 4">NBRC 103055</strain>
    </source>
</reference>
<evidence type="ECO:0000259" key="2">
    <source>
        <dbReference type="Pfam" id="PF08327"/>
    </source>
</evidence>
<dbReference type="Pfam" id="PF08327">
    <property type="entry name" value="AHSA1"/>
    <property type="match status" value="1"/>
</dbReference>
<accession>A0AA87UR09</accession>
<evidence type="ECO:0000313" key="4">
    <source>
        <dbReference type="Proteomes" id="UP000321749"/>
    </source>
</evidence>
<comment type="caution">
    <text evidence="3">The sequence shown here is derived from an EMBL/GenBank/DDBJ whole genome shotgun (WGS) entry which is preliminary data.</text>
</comment>
<protein>
    <submittedName>
        <fullName evidence="3">ATPase</fullName>
    </submittedName>
</protein>
<dbReference type="RefSeq" id="WP_146792428.1">
    <property type="nucleotide sequence ID" value="NZ_BJUU01000002.1"/>
</dbReference>
<dbReference type="InterPro" id="IPR013538">
    <property type="entry name" value="ASHA1/2-like_C"/>
</dbReference>
<dbReference type="EMBL" id="BJUU01000002">
    <property type="protein sequence ID" value="GEK79034.1"/>
    <property type="molecule type" value="Genomic_DNA"/>
</dbReference>
<dbReference type="SUPFAM" id="SSF55961">
    <property type="entry name" value="Bet v1-like"/>
    <property type="match status" value="1"/>
</dbReference>
<comment type="similarity">
    <text evidence="1">Belongs to the AHA1 family.</text>
</comment>
<gene>
    <name evidence="3" type="ORF">ABA31_03850</name>
</gene>
<evidence type="ECO:0000313" key="3">
    <source>
        <dbReference type="EMBL" id="GEK79034.1"/>
    </source>
</evidence>
<sequence length="224" mass="23750">MVDVLKQLGAVRRSVRSEMTDGEASNVQTLEQTYPSPLADVWDAVTSADRIARWFMPVSGELQLGGRYQLEGNAGGEVLECEPPAGDAARLRVTWEFGGGVTWLTVRLHAEGEGTRLELEHVAREADVPAEMSEMFGPGATGVGWDGGLLGLALHLTSPETAMTPEQGEAWAFTQEGKSFNRGAADAWGAASVAAGTDEATAQRQADATFGFYTGQTGMEGEQG</sequence>
<name>A0AA87UR09_9MICO</name>
<dbReference type="AlphaFoldDB" id="A0AA87UR09"/>